<reference evidence="11 13" key="2">
    <citation type="submission" date="2016-10" db="EMBL/GenBank/DDBJ databases">
        <authorList>
            <person name="de Groot N.N."/>
        </authorList>
    </citation>
    <scope>NUCLEOTIDE SEQUENCE [LARGE SCALE GENOMIC DNA]</scope>
    <source>
        <strain evidence="11 13">Z-7982</strain>
    </source>
</reference>
<keyword evidence="5 8" id="KW-0255">Endonuclease</keyword>
<keyword evidence="1 8" id="KW-0963">Cytoplasm</keyword>
<evidence type="ECO:0000313" key="10">
    <source>
        <dbReference type="EMBL" id="RNI08047.1"/>
    </source>
</evidence>
<evidence type="ECO:0000256" key="6">
    <source>
        <dbReference type="ARBA" id="ARBA00022801"/>
    </source>
</evidence>
<comment type="cofactor">
    <cofactor evidence="8">
        <name>Zn(2+)</name>
        <dbReference type="ChEBI" id="CHEBI:29105"/>
    </cofactor>
    <text evidence="8">Binds 1 zinc ion per subunit.</text>
</comment>
<dbReference type="Proteomes" id="UP000186879">
    <property type="component" value="Chromosome"/>
</dbReference>
<evidence type="ECO:0000313" key="14">
    <source>
        <dbReference type="Proteomes" id="UP000267921"/>
    </source>
</evidence>
<dbReference type="GO" id="GO:0005737">
    <property type="term" value="C:cytoplasm"/>
    <property type="evidence" value="ECO:0007669"/>
    <property type="project" value="UniProtKB-SubCell"/>
</dbReference>
<dbReference type="InterPro" id="IPR007175">
    <property type="entry name" value="Rpr2/Snm1/Rpp21"/>
</dbReference>
<dbReference type="EC" id="3.1.26.5" evidence="8"/>
<dbReference type="EMBL" id="RJJG01000006">
    <property type="protein sequence ID" value="RNI08047.1"/>
    <property type="molecule type" value="Genomic_DNA"/>
</dbReference>
<dbReference type="Gene3D" id="6.20.50.20">
    <property type="match status" value="1"/>
</dbReference>
<dbReference type="STRING" id="2177.BHR79_04670"/>
<proteinExistence type="inferred from homology"/>
<comment type="function">
    <text evidence="8">Part of ribonuclease P, a protein complex that generates mature tRNA molecules by cleaving their 5'-ends.</text>
</comment>
<dbReference type="GeneID" id="30583032"/>
<keyword evidence="12" id="KW-1185">Reference proteome</keyword>
<keyword evidence="3 8" id="KW-0540">Nuclease</keyword>
<dbReference type="AlphaFoldDB" id="A0A1L3Q1V0"/>
<dbReference type="GO" id="GO:0001682">
    <property type="term" value="P:tRNA 5'-leader removal"/>
    <property type="evidence" value="ECO:0007669"/>
    <property type="project" value="UniProtKB-UniRule"/>
</dbReference>
<evidence type="ECO:0000313" key="11">
    <source>
        <dbReference type="EMBL" id="SDW69686.1"/>
    </source>
</evidence>
<dbReference type="HAMAP" id="MF_00757">
    <property type="entry name" value="RNase_P_4"/>
    <property type="match status" value="1"/>
</dbReference>
<evidence type="ECO:0000256" key="8">
    <source>
        <dbReference type="HAMAP-Rule" id="MF_00757"/>
    </source>
</evidence>
<evidence type="ECO:0000256" key="4">
    <source>
        <dbReference type="ARBA" id="ARBA00022723"/>
    </source>
</evidence>
<comment type="subunit">
    <text evidence="8">Consists of a catalytic RNA component and at least 4-5 protein subunits.</text>
</comment>
<dbReference type="GO" id="GO:0008270">
    <property type="term" value="F:zinc ion binding"/>
    <property type="evidence" value="ECO:0007669"/>
    <property type="project" value="UniProtKB-UniRule"/>
</dbReference>
<comment type="subcellular location">
    <subcellularLocation>
        <location evidence="8">Cytoplasm</location>
    </subcellularLocation>
</comment>
<gene>
    <name evidence="8" type="primary">rnp4</name>
    <name evidence="9" type="ORF">BHR79_04670</name>
    <name evidence="10" type="ORF">EFE40_08845</name>
    <name evidence="11" type="ORF">SAMN04515625_1438</name>
</gene>
<dbReference type="Pfam" id="PF04032">
    <property type="entry name" value="Rpr2"/>
    <property type="match status" value="1"/>
</dbReference>
<dbReference type="PANTHER" id="PTHR14742">
    <property type="entry name" value="RIBONUCLEASE P SUBUNIT P21"/>
    <property type="match status" value="1"/>
</dbReference>
<evidence type="ECO:0000313" key="12">
    <source>
        <dbReference type="Proteomes" id="UP000186879"/>
    </source>
</evidence>
<evidence type="ECO:0000256" key="7">
    <source>
        <dbReference type="ARBA" id="ARBA00022833"/>
    </source>
</evidence>
<dbReference type="Proteomes" id="UP000267921">
    <property type="component" value="Unassembled WGS sequence"/>
</dbReference>
<evidence type="ECO:0000313" key="9">
    <source>
        <dbReference type="EMBL" id="APH38852.1"/>
    </source>
</evidence>
<keyword evidence="4 8" id="KW-0479">Metal-binding</keyword>
<reference evidence="10 14" key="3">
    <citation type="submission" date="2018-10" db="EMBL/GenBank/DDBJ databases">
        <title>Cultivation of a novel Methanohalophilus strain from Kebrit Deep of the Red Sea and a genomic comparison of members of the genus Methanohalophilus.</title>
        <authorList>
            <person name="Guan Y."/>
            <person name="Ngugi D.K."/>
            <person name="Stingl U."/>
        </authorList>
    </citation>
    <scope>NUCLEOTIDE SEQUENCE [LARGE SCALE GENOMIC DNA]</scope>
    <source>
        <strain evidence="10 14">DSM 3094</strain>
    </source>
</reference>
<dbReference type="Gene3D" id="1.20.5.420">
    <property type="entry name" value="Immunoglobulin FC, subunit C"/>
    <property type="match status" value="1"/>
</dbReference>
<reference evidence="9 12" key="1">
    <citation type="submission" date="2016-10" db="EMBL/GenBank/DDBJ databases">
        <title>Methanohalophilus halophilus.</title>
        <authorList>
            <person name="L'haridon S."/>
        </authorList>
    </citation>
    <scope>NUCLEOTIDE SEQUENCE [LARGE SCALE GENOMIC DNA]</scope>
    <source>
        <strain evidence="9 12">Z-7982</strain>
    </source>
</reference>
<feature type="binding site" evidence="8">
    <location>
        <position position="91"/>
    </location>
    <ligand>
        <name>Zn(2+)</name>
        <dbReference type="ChEBI" id="CHEBI:29105"/>
    </ligand>
</feature>
<protein>
    <recommendedName>
        <fullName evidence="8">Ribonuclease P protein component 4</fullName>
        <shortName evidence="8">RNase P component 4</shortName>
        <ecNumber evidence="8">3.1.26.5</ecNumber>
    </recommendedName>
    <alternativeName>
        <fullName evidence="8">Rpp21</fullName>
    </alternativeName>
</protein>
<dbReference type="PANTHER" id="PTHR14742:SF0">
    <property type="entry name" value="RIBONUCLEASE P PROTEIN SUBUNIT P21"/>
    <property type="match status" value="1"/>
</dbReference>
<feature type="binding site" evidence="8">
    <location>
        <position position="65"/>
    </location>
    <ligand>
        <name>Zn(2+)</name>
        <dbReference type="ChEBI" id="CHEBI:29105"/>
    </ligand>
</feature>
<keyword evidence="2 8" id="KW-0819">tRNA processing</keyword>
<dbReference type="GO" id="GO:0004526">
    <property type="term" value="F:ribonuclease P activity"/>
    <property type="evidence" value="ECO:0007669"/>
    <property type="project" value="UniProtKB-UniRule"/>
</dbReference>
<dbReference type="Proteomes" id="UP000198669">
    <property type="component" value="Unassembled WGS sequence"/>
</dbReference>
<feature type="binding site" evidence="8">
    <location>
        <position position="68"/>
    </location>
    <ligand>
        <name>Zn(2+)</name>
        <dbReference type="ChEBI" id="CHEBI:29105"/>
    </ligand>
</feature>
<evidence type="ECO:0000256" key="1">
    <source>
        <dbReference type="ARBA" id="ARBA00022490"/>
    </source>
</evidence>
<accession>A0A1L3Q1V0</accession>
<dbReference type="OrthoDB" id="10058at2157"/>
<dbReference type="GO" id="GO:0030677">
    <property type="term" value="C:ribonuclease P complex"/>
    <property type="evidence" value="ECO:0007669"/>
    <property type="project" value="UniProtKB-UniRule"/>
</dbReference>
<keyword evidence="6 8" id="KW-0378">Hydrolase</keyword>
<organism evidence="9 12">
    <name type="scientific">Methanohalophilus halophilus</name>
    <dbReference type="NCBI Taxonomy" id="2177"/>
    <lineage>
        <taxon>Archaea</taxon>
        <taxon>Methanobacteriati</taxon>
        <taxon>Methanobacteriota</taxon>
        <taxon>Stenosarchaea group</taxon>
        <taxon>Methanomicrobia</taxon>
        <taxon>Methanosarcinales</taxon>
        <taxon>Methanosarcinaceae</taxon>
        <taxon>Methanohalophilus</taxon>
    </lineage>
</organism>
<dbReference type="EMBL" id="FNMU01000004">
    <property type="protein sequence ID" value="SDW69686.1"/>
    <property type="molecule type" value="Genomic_DNA"/>
</dbReference>
<dbReference type="RefSeq" id="WP_072561296.1">
    <property type="nucleotide sequence ID" value="NZ_CP017921.1"/>
</dbReference>
<evidence type="ECO:0000313" key="13">
    <source>
        <dbReference type="Proteomes" id="UP000198669"/>
    </source>
</evidence>
<comment type="similarity">
    <text evidence="8">Belongs to the eukaryotic/archaeal RNase P protein component 4 family.</text>
</comment>
<dbReference type="PIRSF" id="PIRSF004878">
    <property type="entry name" value="RNase_P_4"/>
    <property type="match status" value="1"/>
</dbReference>
<keyword evidence="7 8" id="KW-0862">Zinc</keyword>
<name>A0A1L3Q1V0_9EURY</name>
<dbReference type="KEGG" id="mhaz:BHR79_04670"/>
<dbReference type="EMBL" id="CP017921">
    <property type="protein sequence ID" value="APH38852.1"/>
    <property type="molecule type" value="Genomic_DNA"/>
</dbReference>
<evidence type="ECO:0000256" key="3">
    <source>
        <dbReference type="ARBA" id="ARBA00022722"/>
    </source>
</evidence>
<feature type="binding site" evidence="8">
    <location>
        <position position="94"/>
    </location>
    <ligand>
        <name>Zn(2+)</name>
        <dbReference type="ChEBI" id="CHEBI:29105"/>
    </ligand>
</feature>
<evidence type="ECO:0000256" key="5">
    <source>
        <dbReference type="ARBA" id="ARBA00022759"/>
    </source>
</evidence>
<dbReference type="InterPro" id="IPR016432">
    <property type="entry name" value="RNP4"/>
</dbReference>
<sequence>MSKSRKKQKNLMKDLAKQRIERLFKLAESSYSVHPYRSDRYVTLARRIGMRYRIRLPAYLRRRVCRSCNSYLVPGSSSRVRLKKGTVCITCLSCGRKMCIPYKYFF</sequence>
<evidence type="ECO:0000256" key="2">
    <source>
        <dbReference type="ARBA" id="ARBA00022694"/>
    </source>
</evidence>
<comment type="catalytic activity">
    <reaction evidence="8">
        <text>Endonucleolytic cleavage of RNA, removing 5'-extranucleotides from tRNA precursor.</text>
        <dbReference type="EC" id="3.1.26.5"/>
    </reaction>
</comment>